<dbReference type="PANTHER" id="PTHR24148">
    <property type="entry name" value="ANKYRIN REPEAT DOMAIN-CONTAINING PROTEIN 39 HOMOLOG-RELATED"/>
    <property type="match status" value="1"/>
</dbReference>
<dbReference type="OrthoDB" id="2157530at2759"/>
<feature type="domain" description="Heterokaryon incompatibility" evidence="1">
    <location>
        <begin position="179"/>
        <end position="344"/>
    </location>
</feature>
<evidence type="ECO:0000259" key="1">
    <source>
        <dbReference type="Pfam" id="PF06985"/>
    </source>
</evidence>
<dbReference type="Pfam" id="PF26639">
    <property type="entry name" value="Het-6_barrel"/>
    <property type="match status" value="1"/>
</dbReference>
<evidence type="ECO:0000313" key="3">
    <source>
        <dbReference type="Proteomes" id="UP000078559"/>
    </source>
</evidence>
<reference evidence="2" key="1">
    <citation type="submission" date="2014-12" db="EMBL/GenBank/DDBJ databases">
        <title>Genome Sequence of Valsa Canker Pathogens Uncovers a Specific Adaption of Colonization on Woody Bark.</title>
        <authorList>
            <person name="Yin Z."/>
            <person name="Liu H."/>
            <person name="Gao X."/>
            <person name="Li Z."/>
            <person name="Song N."/>
            <person name="Ke X."/>
            <person name="Dai Q."/>
            <person name="Wu Y."/>
            <person name="Sun Y."/>
            <person name="Xu J.-R."/>
            <person name="Kang Z.K."/>
            <person name="Wang L."/>
            <person name="Huang L."/>
        </authorList>
    </citation>
    <scope>NUCLEOTIDE SEQUENCE [LARGE SCALE GENOMIC DNA]</scope>
    <source>
        <strain evidence="2">03-8</strain>
    </source>
</reference>
<name>A0A194W4Y3_CYTMA</name>
<evidence type="ECO:0000313" key="2">
    <source>
        <dbReference type="EMBL" id="KUI71586.1"/>
    </source>
</evidence>
<keyword evidence="3" id="KW-1185">Reference proteome</keyword>
<protein>
    <submittedName>
        <fullName evidence="2">Heterokaryon incompatibility protein 6, OR allele</fullName>
    </submittedName>
</protein>
<dbReference type="EMBL" id="CM003104">
    <property type="protein sequence ID" value="KUI71586.1"/>
    <property type="molecule type" value="Genomic_DNA"/>
</dbReference>
<dbReference type="InterPro" id="IPR052895">
    <property type="entry name" value="HetReg/Transcr_Mod"/>
</dbReference>
<dbReference type="AlphaFoldDB" id="A0A194W4Y3"/>
<dbReference type="InterPro" id="IPR010730">
    <property type="entry name" value="HET"/>
</dbReference>
<dbReference type="Pfam" id="PF06985">
    <property type="entry name" value="HET"/>
    <property type="match status" value="1"/>
</dbReference>
<proteinExistence type="predicted"/>
<dbReference type="Proteomes" id="UP000078559">
    <property type="component" value="Chromosome 7"/>
</dbReference>
<dbReference type="PANTHER" id="PTHR24148:SF64">
    <property type="entry name" value="HETEROKARYON INCOMPATIBILITY DOMAIN-CONTAINING PROTEIN"/>
    <property type="match status" value="1"/>
</dbReference>
<sequence length="873" mass="97685">MSDIPPGSSGGRQYAAEHDGDDFLERLEAEMRIQFFSHEAIAESPQRLINLPLRELEAPASLLETAQATQDMVEQNATELPDTMLLMTSMVRALRTMPEFGNIPGIARHIDFALSAMPSLFEKPIASALPDLAQCSSFQYKSLKSPLSIRLVRFGSAIDNDNTIALLLDDVELDAAPTFKALSYVWGDHRAPLNQKYHRKRAERRFPVLWNGARIEVTHNLYCFLRRIFSATDGPLKCIRDTPIWIDQLCINQGDIAEKNVQVALMDRIYAQAEEIVSWLGEKDGQTDAAIQLLERLGSWPKSDDEPGPAAAAHLVRAIPDDGWQALAGLLSRPYFKRAWIVQEVALAGRLLVLCGDRVVDWEDLVATSNLLEESRAWAMLSQHAKVFQSDEDQANPSSARSSTRFGGQLAALLGAQRTIRGEDSSPERLLLLGRQFDATVVVDKFFAMLGIARWSTATQQDQGQDLPRVDYSQSLKEVSMDFAEYRMTKSNNLSLFAMVEDPAHRTDLAEDFPSWLPDPSAPLLPLPLEADALGVNRNVLFNCWGSDPPQYGPHVVLRGECLVLQGRRIDMVGPIAESFNNIVKDDEWFHIFDFVTHVSASPDLDLSDLNLGEALWRTLAAYPDSSSGGSSPTVNLGQEFGDWCISILDTLENPNRHLLDDVNKYILAKMYSLDDLMFDIQAFGKDAEDTVNSQPRAFEEVPEFFSSIAEADKKRDDEHRRARLVKLTERLYGSLRQLWEENPDDVFPSPERIASTLRALDTVTPQADETHKRRREIQDGIDKFEAAVGMKIDSRRLFITGHHRLGMGPQSLTSGDEIWLVHGANVPLILRRVEDRGTFQLIGEAFVLGIMHGEAVHGPKRCLSTDVELYVA</sequence>
<gene>
    <name evidence="2" type="ORF">VM1G_06845</name>
</gene>
<accession>A0A194W4Y3</accession>
<organism evidence="2 3">
    <name type="scientific">Cytospora mali</name>
    <name type="common">Apple Valsa canker fungus</name>
    <name type="synonym">Valsa mali</name>
    <dbReference type="NCBI Taxonomy" id="578113"/>
    <lineage>
        <taxon>Eukaryota</taxon>
        <taxon>Fungi</taxon>
        <taxon>Dikarya</taxon>
        <taxon>Ascomycota</taxon>
        <taxon>Pezizomycotina</taxon>
        <taxon>Sordariomycetes</taxon>
        <taxon>Sordariomycetidae</taxon>
        <taxon>Diaporthales</taxon>
        <taxon>Cytosporaceae</taxon>
        <taxon>Cytospora</taxon>
    </lineage>
</organism>